<evidence type="ECO:0000256" key="1">
    <source>
        <dbReference type="SAM" id="MobiDB-lite"/>
    </source>
</evidence>
<sequence>MDIPELEKLGSGKISHSEYQEFENEENIEESDEAETKKCKLETSDIEKVVENDDVAAQLIEGNLQESDMVQTSSERVECIEEDAAQEGNLQESEMSNPLNIVQTSSEIFGSFKLRKVVVYFLAVTVRFDGSSQLE</sequence>
<evidence type="ECO:0000313" key="3">
    <source>
        <dbReference type="Proteomes" id="UP000265703"/>
    </source>
</evidence>
<name>A0A397TG18_9GLOM</name>
<keyword evidence="3" id="KW-1185">Reference proteome</keyword>
<comment type="caution">
    <text evidence="2">The sequence shown here is derived from an EMBL/GenBank/DDBJ whole genome shotgun (WGS) entry which is preliminary data.</text>
</comment>
<dbReference type="Proteomes" id="UP000265703">
    <property type="component" value="Unassembled WGS sequence"/>
</dbReference>
<proteinExistence type="predicted"/>
<accession>A0A397TG18</accession>
<organism evidence="2 3">
    <name type="scientific">Glomus cerebriforme</name>
    <dbReference type="NCBI Taxonomy" id="658196"/>
    <lineage>
        <taxon>Eukaryota</taxon>
        <taxon>Fungi</taxon>
        <taxon>Fungi incertae sedis</taxon>
        <taxon>Mucoromycota</taxon>
        <taxon>Glomeromycotina</taxon>
        <taxon>Glomeromycetes</taxon>
        <taxon>Glomerales</taxon>
        <taxon>Glomeraceae</taxon>
        <taxon>Glomus</taxon>
    </lineage>
</organism>
<evidence type="ECO:0000313" key="2">
    <source>
        <dbReference type="EMBL" id="RIA96299.1"/>
    </source>
</evidence>
<feature type="compositionally biased region" description="Acidic residues" evidence="1">
    <location>
        <begin position="20"/>
        <end position="33"/>
    </location>
</feature>
<dbReference type="AlphaFoldDB" id="A0A397TG18"/>
<protein>
    <submittedName>
        <fullName evidence="2">Uncharacterized protein</fullName>
    </submittedName>
</protein>
<gene>
    <name evidence="2" type="ORF">C1645_802492</name>
</gene>
<reference evidence="2 3" key="1">
    <citation type="submission" date="2018-06" db="EMBL/GenBank/DDBJ databases">
        <title>Comparative genomics reveals the genomic features of Rhizophagus irregularis, R. cerebriforme, R. diaphanum and Gigaspora rosea, and their symbiotic lifestyle signature.</title>
        <authorList>
            <person name="Morin E."/>
            <person name="San Clemente H."/>
            <person name="Chen E.C.H."/>
            <person name="De La Providencia I."/>
            <person name="Hainaut M."/>
            <person name="Kuo A."/>
            <person name="Kohler A."/>
            <person name="Murat C."/>
            <person name="Tang N."/>
            <person name="Roy S."/>
            <person name="Loubradou J."/>
            <person name="Henrissat B."/>
            <person name="Grigoriev I.V."/>
            <person name="Corradi N."/>
            <person name="Roux C."/>
            <person name="Martin F.M."/>
        </authorList>
    </citation>
    <scope>NUCLEOTIDE SEQUENCE [LARGE SCALE GENOMIC DNA]</scope>
    <source>
        <strain evidence="2 3">DAOM 227022</strain>
    </source>
</reference>
<feature type="region of interest" description="Disordered" evidence="1">
    <location>
        <begin position="1"/>
        <end position="38"/>
    </location>
</feature>
<feature type="compositionally biased region" description="Basic and acidic residues" evidence="1">
    <location>
        <begin position="1"/>
        <end position="19"/>
    </location>
</feature>
<dbReference type="EMBL" id="QKYT01000047">
    <property type="protein sequence ID" value="RIA96299.1"/>
    <property type="molecule type" value="Genomic_DNA"/>
</dbReference>